<dbReference type="AlphaFoldDB" id="A0A0E9WBH2"/>
<name>A0A0E9WBH2_ANGAN</name>
<organism evidence="1">
    <name type="scientific">Anguilla anguilla</name>
    <name type="common">European freshwater eel</name>
    <name type="synonym">Muraena anguilla</name>
    <dbReference type="NCBI Taxonomy" id="7936"/>
    <lineage>
        <taxon>Eukaryota</taxon>
        <taxon>Metazoa</taxon>
        <taxon>Chordata</taxon>
        <taxon>Craniata</taxon>
        <taxon>Vertebrata</taxon>
        <taxon>Euteleostomi</taxon>
        <taxon>Actinopterygii</taxon>
        <taxon>Neopterygii</taxon>
        <taxon>Teleostei</taxon>
        <taxon>Anguilliformes</taxon>
        <taxon>Anguillidae</taxon>
        <taxon>Anguilla</taxon>
    </lineage>
</organism>
<dbReference type="EMBL" id="GBXM01021667">
    <property type="protein sequence ID" value="JAH86910.1"/>
    <property type="molecule type" value="Transcribed_RNA"/>
</dbReference>
<evidence type="ECO:0000313" key="1">
    <source>
        <dbReference type="EMBL" id="JAH86910.1"/>
    </source>
</evidence>
<protein>
    <submittedName>
        <fullName evidence="1">Uncharacterized protein</fullName>
    </submittedName>
</protein>
<reference evidence="1" key="1">
    <citation type="submission" date="2014-11" db="EMBL/GenBank/DDBJ databases">
        <authorList>
            <person name="Amaro Gonzalez C."/>
        </authorList>
    </citation>
    <scope>NUCLEOTIDE SEQUENCE</scope>
</reference>
<sequence length="53" mass="5832">MQTRKGAHKIVLATNCSFAYVESFSISFVFLHTSINLLIPCWALMQSCPASAP</sequence>
<proteinExistence type="predicted"/>
<reference evidence="1" key="2">
    <citation type="journal article" date="2015" name="Fish Shellfish Immunol.">
        <title>Early steps in the European eel (Anguilla anguilla)-Vibrio vulnificus interaction in the gills: Role of the RtxA13 toxin.</title>
        <authorList>
            <person name="Callol A."/>
            <person name="Pajuelo D."/>
            <person name="Ebbesson L."/>
            <person name="Teles M."/>
            <person name="MacKenzie S."/>
            <person name="Amaro C."/>
        </authorList>
    </citation>
    <scope>NUCLEOTIDE SEQUENCE</scope>
</reference>
<accession>A0A0E9WBH2</accession>